<evidence type="ECO:0000256" key="1">
    <source>
        <dbReference type="SAM" id="Phobius"/>
    </source>
</evidence>
<reference evidence="2" key="2">
    <citation type="submission" date="2022-06" db="UniProtKB">
        <authorList>
            <consortium name="EnsemblMetazoa"/>
        </authorList>
    </citation>
    <scope>IDENTIFICATION</scope>
    <source>
        <strain evidence="2">DF5081</strain>
    </source>
</reference>
<keyword evidence="1" id="KW-0472">Membrane</keyword>
<sequence>MKWDLEKCYGTEVSSVWKGCKTEIIGERIYTGCMNASDWHTNFLCSPLQQDRVYDANMDSLGILMYDRTRAWCCREPLCNNYGFFYHMNSPSFQEDSTGEAQFLSDMTIFMVFLISMGFYMAYQAFQIKPIFNRRDPVGYMCRRNAERKWL</sequence>
<keyword evidence="3" id="KW-1185">Reference proteome</keyword>
<dbReference type="Proteomes" id="UP000005237">
    <property type="component" value="Unassembled WGS sequence"/>
</dbReference>
<protein>
    <submittedName>
        <fullName evidence="2">Uncharacterized protein</fullName>
    </submittedName>
</protein>
<keyword evidence="1" id="KW-0812">Transmembrane</keyword>
<reference evidence="3" key="1">
    <citation type="submission" date="2010-08" db="EMBL/GenBank/DDBJ databases">
        <authorList>
            <consortium name="Caenorhabditis japonica Sequencing Consortium"/>
            <person name="Wilson R.K."/>
        </authorList>
    </citation>
    <scope>NUCLEOTIDE SEQUENCE [LARGE SCALE GENOMIC DNA]</scope>
    <source>
        <strain evidence="3">DF5081</strain>
    </source>
</reference>
<dbReference type="EnsemblMetazoa" id="CJA13721.1">
    <property type="protein sequence ID" value="CJA13721.1"/>
    <property type="gene ID" value="WBGene00132925"/>
</dbReference>
<dbReference type="AlphaFoldDB" id="A0A8R1DY79"/>
<evidence type="ECO:0000313" key="3">
    <source>
        <dbReference type="Proteomes" id="UP000005237"/>
    </source>
</evidence>
<organism evidence="2 3">
    <name type="scientific">Caenorhabditis japonica</name>
    <dbReference type="NCBI Taxonomy" id="281687"/>
    <lineage>
        <taxon>Eukaryota</taxon>
        <taxon>Metazoa</taxon>
        <taxon>Ecdysozoa</taxon>
        <taxon>Nematoda</taxon>
        <taxon>Chromadorea</taxon>
        <taxon>Rhabditida</taxon>
        <taxon>Rhabditina</taxon>
        <taxon>Rhabditomorpha</taxon>
        <taxon>Rhabditoidea</taxon>
        <taxon>Rhabditidae</taxon>
        <taxon>Peloderinae</taxon>
        <taxon>Caenorhabditis</taxon>
    </lineage>
</organism>
<name>A0A8R1DY79_CAEJA</name>
<accession>A0A8R1DY79</accession>
<keyword evidence="1" id="KW-1133">Transmembrane helix</keyword>
<feature type="transmembrane region" description="Helical" evidence="1">
    <location>
        <begin position="107"/>
        <end position="126"/>
    </location>
</feature>
<evidence type="ECO:0000313" key="2">
    <source>
        <dbReference type="EnsemblMetazoa" id="CJA13721.1"/>
    </source>
</evidence>
<proteinExistence type="predicted"/>